<dbReference type="Gene3D" id="4.10.280.10">
    <property type="entry name" value="Helix-loop-helix DNA-binding domain"/>
    <property type="match status" value="1"/>
</dbReference>
<organism evidence="3 4">
    <name type="scientific">Branchiostoma lanceolatum</name>
    <name type="common">Common lancelet</name>
    <name type="synonym">Amphioxus lanceolatum</name>
    <dbReference type="NCBI Taxonomy" id="7740"/>
    <lineage>
        <taxon>Eukaryota</taxon>
        <taxon>Metazoa</taxon>
        <taxon>Chordata</taxon>
        <taxon>Cephalochordata</taxon>
        <taxon>Leptocardii</taxon>
        <taxon>Amphioxiformes</taxon>
        <taxon>Branchiostomatidae</taxon>
        <taxon>Branchiostoma</taxon>
    </lineage>
</organism>
<keyword evidence="4" id="KW-1185">Reference proteome</keyword>
<evidence type="ECO:0000256" key="1">
    <source>
        <dbReference type="SAM" id="MobiDB-lite"/>
    </source>
</evidence>
<dbReference type="PANTHER" id="PTHR23349:SF111">
    <property type="entry name" value="BHLH DOMAIN-CONTAINING PROTEIN"/>
    <property type="match status" value="1"/>
</dbReference>
<reference evidence="3" key="1">
    <citation type="submission" date="2022-01" db="EMBL/GenBank/DDBJ databases">
        <authorList>
            <person name="Braso-Vives M."/>
        </authorList>
    </citation>
    <scope>NUCLEOTIDE SEQUENCE</scope>
</reference>
<dbReference type="InterPro" id="IPR036638">
    <property type="entry name" value="HLH_DNA-bd_sf"/>
</dbReference>
<dbReference type="GO" id="GO:0046983">
    <property type="term" value="F:protein dimerization activity"/>
    <property type="evidence" value="ECO:0007669"/>
    <property type="project" value="InterPro"/>
</dbReference>
<gene>
    <name evidence="3" type="primary">Hypp2613</name>
    <name evidence="3" type="ORF">BLAG_LOCUS17836</name>
</gene>
<dbReference type="PROSITE" id="PS50888">
    <property type="entry name" value="BHLH"/>
    <property type="match status" value="1"/>
</dbReference>
<sequence length="102" mass="11868">MSHSRRGRKAGELSLTDRKTQVGRSVATEREKRRLAKMNEAYQDLRCTLPEQYRGCDTKLDLLRGAVEYIRHLQKCLTNDYEGTSAERVGYVQSFTHIIYNE</sequence>
<dbReference type="AlphaFoldDB" id="A0A8K0EQY1"/>
<evidence type="ECO:0000313" key="3">
    <source>
        <dbReference type="EMBL" id="CAH1263020.1"/>
    </source>
</evidence>
<evidence type="ECO:0000313" key="4">
    <source>
        <dbReference type="Proteomes" id="UP000838412"/>
    </source>
</evidence>
<dbReference type="PANTHER" id="PTHR23349">
    <property type="entry name" value="BASIC HELIX-LOOP-HELIX TRANSCRIPTION FACTOR, TWIST"/>
    <property type="match status" value="1"/>
</dbReference>
<dbReference type="SMART" id="SM00353">
    <property type="entry name" value="HLH"/>
    <property type="match status" value="1"/>
</dbReference>
<dbReference type="OrthoDB" id="9946827at2759"/>
<dbReference type="Proteomes" id="UP000838412">
    <property type="component" value="Chromosome 4"/>
</dbReference>
<dbReference type="InterPro" id="IPR050283">
    <property type="entry name" value="E-box_TF_Regulators"/>
</dbReference>
<name>A0A8K0EQY1_BRALA</name>
<dbReference type="EMBL" id="OV696689">
    <property type="protein sequence ID" value="CAH1263020.1"/>
    <property type="molecule type" value="Genomic_DNA"/>
</dbReference>
<dbReference type="GO" id="GO:0000981">
    <property type="term" value="F:DNA-binding transcription factor activity, RNA polymerase II-specific"/>
    <property type="evidence" value="ECO:0007669"/>
    <property type="project" value="TreeGrafter"/>
</dbReference>
<dbReference type="InterPro" id="IPR011598">
    <property type="entry name" value="bHLH_dom"/>
</dbReference>
<dbReference type="GO" id="GO:0000977">
    <property type="term" value="F:RNA polymerase II transcription regulatory region sequence-specific DNA binding"/>
    <property type="evidence" value="ECO:0007669"/>
    <property type="project" value="TreeGrafter"/>
</dbReference>
<evidence type="ECO:0000259" key="2">
    <source>
        <dbReference type="PROSITE" id="PS50888"/>
    </source>
</evidence>
<accession>A0A8K0EQY1</accession>
<proteinExistence type="predicted"/>
<feature type="domain" description="BHLH" evidence="2">
    <location>
        <begin position="22"/>
        <end position="73"/>
    </location>
</feature>
<dbReference type="GO" id="GO:0032502">
    <property type="term" value="P:developmental process"/>
    <property type="evidence" value="ECO:0007669"/>
    <property type="project" value="TreeGrafter"/>
</dbReference>
<feature type="region of interest" description="Disordered" evidence="1">
    <location>
        <begin position="1"/>
        <end position="27"/>
    </location>
</feature>
<protein>
    <submittedName>
        <fullName evidence="3">Hypp2613 protein</fullName>
    </submittedName>
</protein>
<feature type="compositionally biased region" description="Basic and acidic residues" evidence="1">
    <location>
        <begin position="9"/>
        <end position="20"/>
    </location>
</feature>
<dbReference type="Pfam" id="PF00010">
    <property type="entry name" value="HLH"/>
    <property type="match status" value="1"/>
</dbReference>
<dbReference type="SUPFAM" id="SSF47459">
    <property type="entry name" value="HLH, helix-loop-helix DNA-binding domain"/>
    <property type="match status" value="1"/>
</dbReference>